<sequence length="244" mass="24647">MPPRAGASGPAPSRTMYSVRPPISIGSARGPRGTAMPAGSRVAGRAAGVSSARSTTRTSTCGGVRSGAARLPAPAGVSVSSGRYRIACASALRRLLPAFVACSASLSSCCASTRARSSLVRRVLRASVAALAVSSWTAVCSKLRAAGSPPFAATYASRACCSVLSSRSSGVRARIFGVVLMRPPGPNDRLSPVSVSESIRVPLVQFLSEAETSDSLPSSPSTTDSPGGNALRDAPSSTRIGLPS</sequence>
<feature type="compositionally biased region" description="Low complexity" evidence="1">
    <location>
        <begin position="38"/>
        <end position="65"/>
    </location>
</feature>
<accession>B1FQY3</accession>
<organism evidence="2 3">
    <name type="scientific">Burkholderia ambifaria IOP40-10</name>
    <dbReference type="NCBI Taxonomy" id="396596"/>
    <lineage>
        <taxon>Bacteria</taxon>
        <taxon>Pseudomonadati</taxon>
        <taxon>Pseudomonadota</taxon>
        <taxon>Betaproteobacteria</taxon>
        <taxon>Burkholderiales</taxon>
        <taxon>Burkholderiaceae</taxon>
        <taxon>Burkholderia</taxon>
        <taxon>Burkholderia cepacia complex</taxon>
    </lineage>
</organism>
<protein>
    <submittedName>
        <fullName evidence="2">Uncharacterized protein</fullName>
    </submittedName>
</protein>
<feature type="region of interest" description="Disordered" evidence="1">
    <location>
        <begin position="209"/>
        <end position="244"/>
    </location>
</feature>
<dbReference type="Proteomes" id="UP000005463">
    <property type="component" value="Unassembled WGS sequence"/>
</dbReference>
<proteinExistence type="predicted"/>
<feature type="compositionally biased region" description="Polar residues" evidence="1">
    <location>
        <begin position="235"/>
        <end position="244"/>
    </location>
</feature>
<gene>
    <name evidence="2" type="ORF">BamIOP4010DRAFT_6444</name>
</gene>
<evidence type="ECO:0000313" key="2">
    <source>
        <dbReference type="EMBL" id="EDT00043.1"/>
    </source>
</evidence>
<feature type="region of interest" description="Disordered" evidence="1">
    <location>
        <begin position="1"/>
        <end position="65"/>
    </location>
</feature>
<name>B1FQY3_9BURK</name>
<evidence type="ECO:0000313" key="3">
    <source>
        <dbReference type="Proteomes" id="UP000005463"/>
    </source>
</evidence>
<reference evidence="2 3" key="1">
    <citation type="submission" date="2008-03" db="EMBL/GenBank/DDBJ databases">
        <title>Sequencing of the draft genome and assembly of Burkholderia ambifaria IOP40-10.</title>
        <authorList>
            <consortium name="US DOE Joint Genome Institute (JGI-PGF)"/>
            <person name="Copeland A."/>
            <person name="Lucas S."/>
            <person name="Lapidus A."/>
            <person name="Glavina del Rio T."/>
            <person name="Dalin E."/>
            <person name="Tice H."/>
            <person name="Bruce D."/>
            <person name="Goodwin L."/>
            <person name="Pitluck S."/>
            <person name="Larimer F."/>
            <person name="Land M.L."/>
            <person name="Hauser L."/>
            <person name="Tiedje J."/>
            <person name="Richardson P."/>
        </authorList>
    </citation>
    <scope>NUCLEOTIDE SEQUENCE [LARGE SCALE GENOMIC DNA]</scope>
    <source>
        <strain evidence="2 3">IOP40-10</strain>
    </source>
</reference>
<dbReference type="AlphaFoldDB" id="B1FQY3"/>
<comment type="caution">
    <text evidence="2">The sequence shown here is derived from an EMBL/GenBank/DDBJ whole genome shotgun (WGS) entry which is preliminary data.</text>
</comment>
<feature type="compositionally biased region" description="Low complexity" evidence="1">
    <location>
        <begin position="213"/>
        <end position="226"/>
    </location>
</feature>
<feature type="compositionally biased region" description="Low complexity" evidence="1">
    <location>
        <begin position="1"/>
        <end position="14"/>
    </location>
</feature>
<dbReference type="EMBL" id="ABLC01000359">
    <property type="protein sequence ID" value="EDT00043.1"/>
    <property type="molecule type" value="Genomic_DNA"/>
</dbReference>
<evidence type="ECO:0000256" key="1">
    <source>
        <dbReference type="SAM" id="MobiDB-lite"/>
    </source>
</evidence>